<keyword evidence="1" id="KW-0472">Membrane</keyword>
<reference evidence="3" key="1">
    <citation type="journal article" date="2019" name="Int. J. Syst. Evol. Microbiol.">
        <title>The Global Catalogue of Microorganisms (GCM) 10K type strain sequencing project: providing services to taxonomists for standard genome sequencing and annotation.</title>
        <authorList>
            <consortium name="The Broad Institute Genomics Platform"/>
            <consortium name="The Broad Institute Genome Sequencing Center for Infectious Disease"/>
            <person name="Wu L."/>
            <person name="Ma J."/>
        </authorList>
    </citation>
    <scope>NUCLEOTIDE SEQUENCE [LARGE SCALE GENOMIC DNA]</scope>
    <source>
        <strain evidence="3">JCM 13250</strain>
    </source>
</reference>
<feature type="transmembrane region" description="Helical" evidence="1">
    <location>
        <begin position="161"/>
        <end position="181"/>
    </location>
</feature>
<gene>
    <name evidence="2" type="ORF">GCM10009682_13380</name>
</gene>
<keyword evidence="1" id="KW-1133">Transmembrane helix</keyword>
<organism evidence="2 3">
    <name type="scientific">Luedemannella flava</name>
    <dbReference type="NCBI Taxonomy" id="349316"/>
    <lineage>
        <taxon>Bacteria</taxon>
        <taxon>Bacillati</taxon>
        <taxon>Actinomycetota</taxon>
        <taxon>Actinomycetes</taxon>
        <taxon>Micromonosporales</taxon>
        <taxon>Micromonosporaceae</taxon>
        <taxon>Luedemannella</taxon>
    </lineage>
</organism>
<feature type="transmembrane region" description="Helical" evidence="1">
    <location>
        <begin position="13"/>
        <end position="36"/>
    </location>
</feature>
<evidence type="ECO:0000313" key="3">
    <source>
        <dbReference type="Proteomes" id="UP001500218"/>
    </source>
</evidence>
<dbReference type="Proteomes" id="UP001500218">
    <property type="component" value="Unassembled WGS sequence"/>
</dbReference>
<dbReference type="EMBL" id="BAAALT010000034">
    <property type="protein sequence ID" value="GAA1792826.1"/>
    <property type="molecule type" value="Genomic_DNA"/>
</dbReference>
<evidence type="ECO:0008006" key="4">
    <source>
        <dbReference type="Google" id="ProtNLM"/>
    </source>
</evidence>
<proteinExistence type="predicted"/>
<evidence type="ECO:0000256" key="1">
    <source>
        <dbReference type="SAM" id="Phobius"/>
    </source>
</evidence>
<accession>A0ABP4XV66</accession>
<sequence length="196" mass="20646">MGVSDMRASFDKLISWTGILLAGLLLVTGGVLLYTASYINGEVEKQLAIQDITMPQGPALESLPEEDRKALEPYAGSPMDTGPEARAYADHYILAHLNKASGGKTYEEVSGAYLKMTPEQKASPEGQAAAQLRQTMFMGNTLRGLLLFGAAFATMGTIAGYAAIGAFVAAVILLVLGVLGLRHASRLEKAGAGNQL</sequence>
<comment type="caution">
    <text evidence="2">The sequence shown here is derived from an EMBL/GenBank/DDBJ whole genome shotgun (WGS) entry which is preliminary data.</text>
</comment>
<protein>
    <recommendedName>
        <fullName evidence="4">Aromatic ring-opening dioxygenase LigA</fullName>
    </recommendedName>
</protein>
<keyword evidence="1" id="KW-0812">Transmembrane</keyword>
<name>A0ABP4XV66_9ACTN</name>
<keyword evidence="3" id="KW-1185">Reference proteome</keyword>
<evidence type="ECO:0000313" key="2">
    <source>
        <dbReference type="EMBL" id="GAA1792826.1"/>
    </source>
</evidence>